<dbReference type="AlphaFoldDB" id="A0A7U2I5P4"/>
<gene>
    <name evidence="1" type="ORF">JI435_418540</name>
</gene>
<dbReference type="Proteomes" id="UP000663193">
    <property type="component" value="Chromosome 14"/>
</dbReference>
<proteinExistence type="predicted"/>
<reference evidence="2" key="1">
    <citation type="journal article" date="2021" name="BMC Genomics">
        <title>Chromosome-level genome assembly and manually-curated proteome of model necrotroph Parastagonospora nodorum Sn15 reveals a genome-wide trove of candidate effector homologs, and redundancy of virulence-related functions within an accessory chromosome.</title>
        <authorList>
            <person name="Bertazzoni S."/>
            <person name="Jones D.A.B."/>
            <person name="Phan H.T."/>
            <person name="Tan K.-C."/>
            <person name="Hane J.K."/>
        </authorList>
    </citation>
    <scope>NUCLEOTIDE SEQUENCE [LARGE SCALE GENOMIC DNA]</scope>
    <source>
        <strain evidence="2">SN15 / ATCC MYA-4574 / FGSC 10173)</strain>
    </source>
</reference>
<keyword evidence="2" id="KW-1185">Reference proteome</keyword>
<name>A0A7U2I5P4_PHANO</name>
<organism evidence="1 2">
    <name type="scientific">Phaeosphaeria nodorum (strain SN15 / ATCC MYA-4574 / FGSC 10173)</name>
    <name type="common">Glume blotch fungus</name>
    <name type="synonym">Parastagonospora nodorum</name>
    <dbReference type="NCBI Taxonomy" id="321614"/>
    <lineage>
        <taxon>Eukaryota</taxon>
        <taxon>Fungi</taxon>
        <taxon>Dikarya</taxon>
        <taxon>Ascomycota</taxon>
        <taxon>Pezizomycotina</taxon>
        <taxon>Dothideomycetes</taxon>
        <taxon>Pleosporomycetidae</taxon>
        <taxon>Pleosporales</taxon>
        <taxon>Pleosporineae</taxon>
        <taxon>Phaeosphaeriaceae</taxon>
        <taxon>Parastagonospora</taxon>
    </lineage>
</organism>
<dbReference type="VEuPathDB" id="FungiDB:JI435_418540"/>
<dbReference type="EMBL" id="CP069036">
    <property type="protein sequence ID" value="QRD02735.1"/>
    <property type="molecule type" value="Genomic_DNA"/>
</dbReference>
<evidence type="ECO:0000313" key="2">
    <source>
        <dbReference type="Proteomes" id="UP000663193"/>
    </source>
</evidence>
<protein>
    <submittedName>
        <fullName evidence="1">Uncharacterized protein</fullName>
    </submittedName>
</protein>
<accession>A0A7U2I5P4</accession>
<sequence length="58" mass="6724">MKAEDCTTSACSRHVRYMNAPYTLHPRRIAASSDMGTMPANTRRLLPMWWLRILAPFE</sequence>
<evidence type="ECO:0000313" key="1">
    <source>
        <dbReference type="EMBL" id="QRD02735.1"/>
    </source>
</evidence>